<comment type="caution">
    <text evidence="2">The sequence shown here is derived from an EMBL/GenBank/DDBJ whole genome shotgun (WGS) entry which is preliminary data.</text>
</comment>
<evidence type="ECO:0000256" key="1">
    <source>
        <dbReference type="SAM" id="MobiDB-lite"/>
    </source>
</evidence>
<gene>
    <name evidence="2" type="ORF">GJ689_19825</name>
</gene>
<feature type="compositionally biased region" description="Low complexity" evidence="1">
    <location>
        <begin position="43"/>
        <end position="53"/>
    </location>
</feature>
<feature type="region of interest" description="Disordered" evidence="1">
    <location>
        <begin position="1"/>
        <end position="86"/>
    </location>
</feature>
<dbReference type="AlphaFoldDB" id="A0A327K6P8"/>
<dbReference type="EMBL" id="WNKV01000017">
    <property type="protein sequence ID" value="MTW18453.1"/>
    <property type="molecule type" value="Genomic_DNA"/>
</dbReference>
<evidence type="ECO:0000313" key="3">
    <source>
        <dbReference type="Proteomes" id="UP000438991"/>
    </source>
</evidence>
<reference evidence="2 3" key="1">
    <citation type="submission" date="2019-11" db="EMBL/GenBank/DDBJ databases">
        <title>Whole-genome sequence of Rhodoplanes serenus DSM 18633, type strain.</title>
        <authorList>
            <person name="Kyndt J.A."/>
            <person name="Meyer T.E."/>
        </authorList>
    </citation>
    <scope>NUCLEOTIDE SEQUENCE [LARGE SCALE GENOMIC DNA]</scope>
    <source>
        <strain evidence="2 3">DSM 18633</strain>
    </source>
</reference>
<evidence type="ECO:0000313" key="2">
    <source>
        <dbReference type="EMBL" id="MTW18453.1"/>
    </source>
</evidence>
<dbReference type="Proteomes" id="UP000438991">
    <property type="component" value="Unassembled WGS sequence"/>
</dbReference>
<sequence length="86" mass="9353">MSDRSKDRSDGGKSVPIYEREAQALREKTERLRALRLARDGAEPAAPAKSAPARTGKPASTRGKSGKSSATLSEWLKTQQDQGRRS</sequence>
<name>A0A327K6P8_9BRAD</name>
<proteinExistence type="predicted"/>
<feature type="compositionally biased region" description="Polar residues" evidence="1">
    <location>
        <begin position="62"/>
        <end position="86"/>
    </location>
</feature>
<feature type="compositionally biased region" description="Basic and acidic residues" evidence="1">
    <location>
        <begin position="1"/>
        <end position="11"/>
    </location>
</feature>
<organism evidence="2 3">
    <name type="scientific">Rhodoplanes serenus</name>
    <dbReference type="NCBI Taxonomy" id="200615"/>
    <lineage>
        <taxon>Bacteria</taxon>
        <taxon>Pseudomonadati</taxon>
        <taxon>Pseudomonadota</taxon>
        <taxon>Alphaproteobacteria</taxon>
        <taxon>Hyphomicrobiales</taxon>
        <taxon>Nitrobacteraceae</taxon>
        <taxon>Rhodoplanes</taxon>
    </lineage>
</organism>
<accession>A0A327K6P8</accession>
<dbReference type="RefSeq" id="WP_111385145.1">
    <property type="nucleotide sequence ID" value="NZ_NPEW01000078.1"/>
</dbReference>
<feature type="compositionally biased region" description="Basic and acidic residues" evidence="1">
    <location>
        <begin position="18"/>
        <end position="42"/>
    </location>
</feature>
<protein>
    <submittedName>
        <fullName evidence="2">Uncharacterized protein</fullName>
    </submittedName>
</protein>